<dbReference type="InterPro" id="IPR002401">
    <property type="entry name" value="Cyt_P450_E_grp-I"/>
</dbReference>
<dbReference type="PANTHER" id="PTHR24305:SF166">
    <property type="entry name" value="CYTOCHROME P450 12A4, MITOCHONDRIAL-RELATED"/>
    <property type="match status" value="1"/>
</dbReference>
<evidence type="ECO:0000313" key="5">
    <source>
        <dbReference type="Proteomes" id="UP000800200"/>
    </source>
</evidence>
<keyword evidence="2" id="KW-0349">Heme</keyword>
<dbReference type="InterPro" id="IPR001128">
    <property type="entry name" value="Cyt_P450"/>
</dbReference>
<dbReference type="InterPro" id="IPR050121">
    <property type="entry name" value="Cytochrome_P450_monoxygenase"/>
</dbReference>
<dbReference type="Pfam" id="PF00067">
    <property type="entry name" value="p450"/>
    <property type="match status" value="1"/>
</dbReference>
<evidence type="ECO:0000313" key="4">
    <source>
        <dbReference type="EMBL" id="KAF2187983.1"/>
    </source>
</evidence>
<dbReference type="CDD" id="cd11070">
    <property type="entry name" value="CYP56-like"/>
    <property type="match status" value="1"/>
</dbReference>
<dbReference type="Proteomes" id="UP000800200">
    <property type="component" value="Unassembled WGS sequence"/>
</dbReference>
<protein>
    <submittedName>
        <fullName evidence="4">Putative cytochrome P450</fullName>
    </submittedName>
</protein>
<dbReference type="GO" id="GO:0004497">
    <property type="term" value="F:monooxygenase activity"/>
    <property type="evidence" value="ECO:0007669"/>
    <property type="project" value="InterPro"/>
</dbReference>
<dbReference type="EMBL" id="ML994625">
    <property type="protein sequence ID" value="KAF2187983.1"/>
    <property type="molecule type" value="Genomic_DNA"/>
</dbReference>
<evidence type="ECO:0000256" key="3">
    <source>
        <dbReference type="SAM" id="SignalP"/>
    </source>
</evidence>
<dbReference type="GO" id="GO:0005506">
    <property type="term" value="F:iron ion binding"/>
    <property type="evidence" value="ECO:0007669"/>
    <property type="project" value="InterPro"/>
</dbReference>
<dbReference type="PANTHER" id="PTHR24305">
    <property type="entry name" value="CYTOCHROME P450"/>
    <property type="match status" value="1"/>
</dbReference>
<dbReference type="AlphaFoldDB" id="A0A6A6EA04"/>
<reference evidence="4" key="1">
    <citation type="journal article" date="2020" name="Stud. Mycol.">
        <title>101 Dothideomycetes genomes: a test case for predicting lifestyles and emergence of pathogens.</title>
        <authorList>
            <person name="Haridas S."/>
            <person name="Albert R."/>
            <person name="Binder M."/>
            <person name="Bloem J."/>
            <person name="Labutti K."/>
            <person name="Salamov A."/>
            <person name="Andreopoulos B."/>
            <person name="Baker S."/>
            <person name="Barry K."/>
            <person name="Bills G."/>
            <person name="Bluhm B."/>
            <person name="Cannon C."/>
            <person name="Castanera R."/>
            <person name="Culley D."/>
            <person name="Daum C."/>
            <person name="Ezra D."/>
            <person name="Gonzalez J."/>
            <person name="Henrissat B."/>
            <person name="Kuo A."/>
            <person name="Liang C."/>
            <person name="Lipzen A."/>
            <person name="Lutzoni F."/>
            <person name="Magnuson J."/>
            <person name="Mondo S."/>
            <person name="Nolan M."/>
            <person name="Ohm R."/>
            <person name="Pangilinan J."/>
            <person name="Park H.-J."/>
            <person name="Ramirez L."/>
            <person name="Alfaro M."/>
            <person name="Sun H."/>
            <person name="Tritt A."/>
            <person name="Yoshinaga Y."/>
            <person name="Zwiers L.-H."/>
            <person name="Turgeon B."/>
            <person name="Goodwin S."/>
            <person name="Spatafora J."/>
            <person name="Crous P."/>
            <person name="Grigoriev I."/>
        </authorList>
    </citation>
    <scope>NUCLEOTIDE SEQUENCE</scope>
    <source>
        <strain evidence="4">CBS 207.26</strain>
    </source>
</reference>
<keyword evidence="2" id="KW-0408">Iron</keyword>
<evidence type="ECO:0000256" key="1">
    <source>
        <dbReference type="ARBA" id="ARBA00010617"/>
    </source>
</evidence>
<comment type="cofactor">
    <cofactor evidence="2">
        <name>heme</name>
        <dbReference type="ChEBI" id="CHEBI:30413"/>
    </cofactor>
</comment>
<dbReference type="PRINTS" id="PR00463">
    <property type="entry name" value="EP450I"/>
</dbReference>
<gene>
    <name evidence="4" type="ORF">K469DRAFT_99694</name>
</gene>
<proteinExistence type="inferred from homology"/>
<keyword evidence="5" id="KW-1185">Reference proteome</keyword>
<name>A0A6A6EA04_9PEZI</name>
<dbReference type="PRINTS" id="PR00385">
    <property type="entry name" value="P450"/>
</dbReference>
<organism evidence="4 5">
    <name type="scientific">Zopfia rhizophila CBS 207.26</name>
    <dbReference type="NCBI Taxonomy" id="1314779"/>
    <lineage>
        <taxon>Eukaryota</taxon>
        <taxon>Fungi</taxon>
        <taxon>Dikarya</taxon>
        <taxon>Ascomycota</taxon>
        <taxon>Pezizomycotina</taxon>
        <taxon>Dothideomycetes</taxon>
        <taxon>Dothideomycetes incertae sedis</taxon>
        <taxon>Zopfiaceae</taxon>
        <taxon>Zopfia</taxon>
    </lineage>
</organism>
<evidence type="ECO:0000256" key="2">
    <source>
        <dbReference type="PIRSR" id="PIRSR602401-1"/>
    </source>
</evidence>
<accession>A0A6A6EA04</accession>
<keyword evidence="3" id="KW-0732">Signal</keyword>
<feature type="signal peptide" evidence="3">
    <location>
        <begin position="1"/>
        <end position="21"/>
    </location>
</feature>
<dbReference type="GO" id="GO:0016705">
    <property type="term" value="F:oxidoreductase activity, acting on paired donors, with incorporation or reduction of molecular oxygen"/>
    <property type="evidence" value="ECO:0007669"/>
    <property type="project" value="InterPro"/>
</dbReference>
<dbReference type="InterPro" id="IPR036396">
    <property type="entry name" value="Cyt_P450_sf"/>
</dbReference>
<feature type="binding site" description="axial binding residue" evidence="2">
    <location>
        <position position="484"/>
    </location>
    <ligand>
        <name>heme</name>
        <dbReference type="ChEBI" id="CHEBI:30413"/>
    </ligand>
    <ligandPart>
        <name>Fe</name>
        <dbReference type="ChEBI" id="CHEBI:18248"/>
    </ligandPart>
</feature>
<dbReference type="GO" id="GO:0020037">
    <property type="term" value="F:heme binding"/>
    <property type="evidence" value="ECO:0007669"/>
    <property type="project" value="InterPro"/>
</dbReference>
<keyword evidence="2" id="KW-0479">Metal-binding</keyword>
<dbReference type="SUPFAM" id="SSF48264">
    <property type="entry name" value="Cytochrome P450"/>
    <property type="match status" value="1"/>
</dbReference>
<sequence length="554" mass="62248">MANMLIYLALAPLALFAAVRCYHLARNYMAARKFGLPIIPLPVSFEDAWWVPLRPLFSWVERLPFGLGSWYVYTEMGWPTVDGNRTVSRLGENFILCSPQSNVIVTCYPPGIDRILKNHKNWPQPGAQSQLFAFYGQNVSSTNGAEWQRHRKITASAFNEHSMHQVWNESIKRATDLDLAGENARTLCRIRSTFDVLAMEVLAVVGFGQDTALTTVPPGHRESLMQSLGFILRHVLLTVIFNGLKAPDFLLPGVLRRLKVSVAEFRLYMEELILRQMQLSRKEKSQSRATSLLEAMVNANEAEKQPLQTPTARPSYLTESELYGNLFVFNLAGFETTASTMTFALAFLAAHPDVQEWLVEEVDRYYSTSRDRNYAAIYPQLVRCLAFMYETLRLASPAPLLVRSPIVSDELPIATSSDSTMLTVNPGTFVGIHSYGAHLSPRWGVDAQKFNPKRFVSTSEAGGENVVVPETAAYLPWMFGPRVCPGKKFSQVEFVAIIAQTLSGYRVEVLRSDGESDDTARARLMRALDDKYFNVSAHLKRPEVAGVQFVQRNT</sequence>
<dbReference type="Gene3D" id="1.10.630.10">
    <property type="entry name" value="Cytochrome P450"/>
    <property type="match status" value="1"/>
</dbReference>
<dbReference type="OrthoDB" id="1470350at2759"/>
<comment type="similarity">
    <text evidence="1">Belongs to the cytochrome P450 family.</text>
</comment>
<feature type="chain" id="PRO_5025568686" evidence="3">
    <location>
        <begin position="22"/>
        <end position="554"/>
    </location>
</feature>